<name>A0A2M3ZUU8_9DIPT</name>
<proteinExistence type="predicted"/>
<evidence type="ECO:0000256" key="1">
    <source>
        <dbReference type="SAM" id="Phobius"/>
    </source>
</evidence>
<feature type="transmembrane region" description="Helical" evidence="1">
    <location>
        <begin position="20"/>
        <end position="38"/>
    </location>
</feature>
<keyword evidence="1" id="KW-0812">Transmembrane</keyword>
<reference evidence="2" key="1">
    <citation type="submission" date="2018-01" db="EMBL/GenBank/DDBJ databases">
        <title>An insight into the sialome of Amazonian anophelines.</title>
        <authorList>
            <person name="Ribeiro J.M."/>
            <person name="Scarpassa V."/>
            <person name="Calvo E."/>
        </authorList>
    </citation>
    <scope>NUCLEOTIDE SEQUENCE</scope>
    <source>
        <tissue evidence="2">Salivary glands</tissue>
    </source>
</reference>
<keyword evidence="1" id="KW-0472">Membrane</keyword>
<evidence type="ECO:0000313" key="2">
    <source>
        <dbReference type="EMBL" id="MBW32326.1"/>
    </source>
</evidence>
<accession>A0A2M3ZUU8</accession>
<dbReference type="EMBL" id="GGFM01011575">
    <property type="protein sequence ID" value="MBW32326.1"/>
    <property type="molecule type" value="Transcribed_RNA"/>
</dbReference>
<keyword evidence="1" id="KW-1133">Transmembrane helix</keyword>
<protein>
    <submittedName>
        <fullName evidence="2">Putative secreted peptide</fullName>
    </submittedName>
</protein>
<sequence>MLCCGTGFLTFPAVIVVHSSRPLSFLVWFAFVPTIALGRRDDLPHRRMDLRDDFEFCFAASLSRHLFHILSS</sequence>
<dbReference type="AlphaFoldDB" id="A0A2M3ZUU8"/>
<organism evidence="2">
    <name type="scientific">Anopheles braziliensis</name>
    <dbReference type="NCBI Taxonomy" id="58242"/>
    <lineage>
        <taxon>Eukaryota</taxon>
        <taxon>Metazoa</taxon>
        <taxon>Ecdysozoa</taxon>
        <taxon>Arthropoda</taxon>
        <taxon>Hexapoda</taxon>
        <taxon>Insecta</taxon>
        <taxon>Pterygota</taxon>
        <taxon>Neoptera</taxon>
        <taxon>Endopterygota</taxon>
        <taxon>Diptera</taxon>
        <taxon>Nematocera</taxon>
        <taxon>Culicoidea</taxon>
        <taxon>Culicidae</taxon>
        <taxon>Anophelinae</taxon>
        <taxon>Anopheles</taxon>
    </lineage>
</organism>